<feature type="transmembrane region" description="Helical" evidence="1">
    <location>
        <begin position="83"/>
        <end position="106"/>
    </location>
</feature>
<feature type="transmembrane region" description="Helical" evidence="1">
    <location>
        <begin position="41"/>
        <end position="62"/>
    </location>
</feature>
<reference evidence="3" key="1">
    <citation type="submission" date="2022-12" db="EMBL/GenBank/DDBJ databases">
        <title>Draft genome sequence of the thermophilic strain Brevibacillus thermoruber HT42, isolated from Los Humeros, Puebla, Mexico, with biotechnological potential.</title>
        <authorList>
            <person name="Lara Sanchez J."/>
            <person name="Solis Palacios R."/>
            <person name="Bustos Baena A.S."/>
            <person name="Ruz Baez A.E."/>
            <person name="Espinosa Luna G."/>
            <person name="Oliart Ros R.M."/>
        </authorList>
    </citation>
    <scope>NUCLEOTIDE SEQUENCE</scope>
    <source>
        <strain evidence="3">HT42</strain>
    </source>
</reference>
<comment type="caution">
    <text evidence="3">The sequence shown here is derived from an EMBL/GenBank/DDBJ whole genome shotgun (WGS) entry which is preliminary data.</text>
</comment>
<proteinExistence type="predicted"/>
<keyword evidence="1" id="KW-0472">Membrane</keyword>
<evidence type="ECO:0000313" key="4">
    <source>
        <dbReference type="Proteomes" id="UP001151071"/>
    </source>
</evidence>
<keyword evidence="2" id="KW-0732">Signal</keyword>
<dbReference type="RefSeq" id="WP_271141038.1">
    <property type="nucleotide sequence ID" value="NZ_JAPYYP010000055.1"/>
</dbReference>
<accession>A0A9X3Z5S8</accession>
<dbReference type="EMBL" id="JAPYYP010000055">
    <property type="protein sequence ID" value="MDA5110975.1"/>
    <property type="molecule type" value="Genomic_DNA"/>
</dbReference>
<protein>
    <submittedName>
        <fullName evidence="3">Uncharacterized protein</fullName>
    </submittedName>
</protein>
<feature type="signal peptide" evidence="2">
    <location>
        <begin position="1"/>
        <end position="25"/>
    </location>
</feature>
<sequence length="110" mass="11973">MNHKQKLASLVLFFSILMTATPTFAADNVLVTGTKNMLNDVLKWLLILIPATAAVAISYQNWLKKSTEEPAEIAAKSKLIKKYMVAAVIGECSAAIVKLVLSYYGVNADI</sequence>
<evidence type="ECO:0000256" key="2">
    <source>
        <dbReference type="SAM" id="SignalP"/>
    </source>
</evidence>
<keyword evidence="1" id="KW-1133">Transmembrane helix</keyword>
<organism evidence="3 4">
    <name type="scientific">Brevibacillus thermoruber</name>
    <dbReference type="NCBI Taxonomy" id="33942"/>
    <lineage>
        <taxon>Bacteria</taxon>
        <taxon>Bacillati</taxon>
        <taxon>Bacillota</taxon>
        <taxon>Bacilli</taxon>
        <taxon>Bacillales</taxon>
        <taxon>Paenibacillaceae</taxon>
        <taxon>Brevibacillus</taxon>
    </lineage>
</organism>
<evidence type="ECO:0000256" key="1">
    <source>
        <dbReference type="SAM" id="Phobius"/>
    </source>
</evidence>
<name>A0A9X3Z5S8_9BACL</name>
<dbReference type="Proteomes" id="UP001151071">
    <property type="component" value="Unassembled WGS sequence"/>
</dbReference>
<dbReference type="AlphaFoldDB" id="A0A9X3Z5S8"/>
<keyword evidence="4" id="KW-1185">Reference proteome</keyword>
<keyword evidence="1" id="KW-0812">Transmembrane</keyword>
<feature type="chain" id="PRO_5040849257" evidence="2">
    <location>
        <begin position="26"/>
        <end position="110"/>
    </location>
</feature>
<gene>
    <name evidence="3" type="ORF">O3V59_21815</name>
</gene>
<evidence type="ECO:0000313" key="3">
    <source>
        <dbReference type="EMBL" id="MDA5110975.1"/>
    </source>
</evidence>